<evidence type="ECO:0000313" key="2">
    <source>
        <dbReference type="EMBL" id="GMS88758.1"/>
    </source>
</evidence>
<feature type="compositionally biased region" description="Low complexity" evidence="1">
    <location>
        <begin position="1"/>
        <end position="10"/>
    </location>
</feature>
<name>A0AAV5T0A8_9BILA</name>
<dbReference type="EMBL" id="BTSX01000003">
    <property type="protein sequence ID" value="GMS88758.1"/>
    <property type="molecule type" value="Genomic_DNA"/>
</dbReference>
<gene>
    <name evidence="2" type="ORF">PENTCL1PPCAC_10933</name>
</gene>
<dbReference type="AlphaFoldDB" id="A0AAV5T0A8"/>
<accession>A0AAV5T0A8</accession>
<dbReference type="Proteomes" id="UP001432027">
    <property type="component" value="Unassembled WGS sequence"/>
</dbReference>
<feature type="non-terminal residue" evidence="2">
    <location>
        <position position="1"/>
    </location>
</feature>
<protein>
    <recommendedName>
        <fullName evidence="4">HLH domain containing protein</fullName>
    </recommendedName>
</protein>
<feature type="region of interest" description="Disordered" evidence="1">
    <location>
        <begin position="1"/>
        <end position="20"/>
    </location>
</feature>
<evidence type="ECO:0008006" key="4">
    <source>
        <dbReference type="Google" id="ProtNLM"/>
    </source>
</evidence>
<comment type="caution">
    <text evidence="2">The sequence shown here is derived from an EMBL/GenBank/DDBJ whole genome shotgun (WGS) entry which is preliminary data.</text>
</comment>
<sequence length="103" mass="11696">AAVFESSGLRSEVRERRRNSKRRDLLRLCYTFIGIEKVLTDARKRIQAAAKLTAAAVISHSDDRPSSEDDVRDETDQELMMIDELGTMEQAIAALCLIFSYFL</sequence>
<keyword evidence="3" id="KW-1185">Reference proteome</keyword>
<organism evidence="2 3">
    <name type="scientific">Pristionchus entomophagus</name>
    <dbReference type="NCBI Taxonomy" id="358040"/>
    <lineage>
        <taxon>Eukaryota</taxon>
        <taxon>Metazoa</taxon>
        <taxon>Ecdysozoa</taxon>
        <taxon>Nematoda</taxon>
        <taxon>Chromadorea</taxon>
        <taxon>Rhabditida</taxon>
        <taxon>Rhabditina</taxon>
        <taxon>Diplogasteromorpha</taxon>
        <taxon>Diplogasteroidea</taxon>
        <taxon>Neodiplogasteridae</taxon>
        <taxon>Pristionchus</taxon>
    </lineage>
</organism>
<evidence type="ECO:0000256" key="1">
    <source>
        <dbReference type="SAM" id="MobiDB-lite"/>
    </source>
</evidence>
<reference evidence="2" key="1">
    <citation type="submission" date="2023-10" db="EMBL/GenBank/DDBJ databases">
        <title>Genome assembly of Pristionchus species.</title>
        <authorList>
            <person name="Yoshida K."/>
            <person name="Sommer R.J."/>
        </authorList>
    </citation>
    <scope>NUCLEOTIDE SEQUENCE</scope>
    <source>
        <strain evidence="2">RS0144</strain>
    </source>
</reference>
<proteinExistence type="predicted"/>
<evidence type="ECO:0000313" key="3">
    <source>
        <dbReference type="Proteomes" id="UP001432027"/>
    </source>
</evidence>